<name>G2Q7X4_THET4</name>
<dbReference type="RefSeq" id="XP_003661376.1">
    <property type="nucleotide sequence ID" value="XM_003661328.1"/>
</dbReference>
<dbReference type="OMA" id="DSHYHEQ"/>
<dbReference type="GeneID" id="11512055"/>
<accession>G2Q7X4</accession>
<dbReference type="eggNOG" id="ENOG502REWW">
    <property type="taxonomic scope" value="Eukaryota"/>
</dbReference>
<reference evidence="3 4" key="1">
    <citation type="journal article" date="2011" name="Nat. Biotechnol.">
        <title>Comparative genomic analysis of the thermophilic biomass-degrading fungi Myceliophthora thermophila and Thielavia terrestris.</title>
        <authorList>
            <person name="Berka R.M."/>
            <person name="Grigoriev I.V."/>
            <person name="Otillar R."/>
            <person name="Salamov A."/>
            <person name="Grimwood J."/>
            <person name="Reid I."/>
            <person name="Ishmael N."/>
            <person name="John T."/>
            <person name="Darmond C."/>
            <person name="Moisan M.-C."/>
            <person name="Henrissat B."/>
            <person name="Coutinho P.M."/>
            <person name="Lombard V."/>
            <person name="Natvig D.O."/>
            <person name="Lindquist E."/>
            <person name="Schmutz J."/>
            <person name="Lucas S."/>
            <person name="Harris P."/>
            <person name="Powlowski J."/>
            <person name="Bellemare A."/>
            <person name="Taylor D."/>
            <person name="Butler G."/>
            <person name="de Vries R.P."/>
            <person name="Allijn I.E."/>
            <person name="van den Brink J."/>
            <person name="Ushinsky S."/>
            <person name="Storms R."/>
            <person name="Powell A.J."/>
            <person name="Paulsen I.T."/>
            <person name="Elbourne L.D.H."/>
            <person name="Baker S.E."/>
            <person name="Magnuson J."/>
            <person name="LaBoissiere S."/>
            <person name="Clutterbuck A.J."/>
            <person name="Martinez D."/>
            <person name="Wogulis M."/>
            <person name="de Leon A.L."/>
            <person name="Rey M.W."/>
            <person name="Tsang A."/>
        </authorList>
    </citation>
    <scope>NUCLEOTIDE SEQUENCE [LARGE SCALE GENOMIC DNA]</scope>
    <source>
        <strain evidence="4">ATCC 42464 / BCRC 31852 / DSM 1799</strain>
    </source>
</reference>
<dbReference type="InParanoid" id="G2Q7X4"/>
<dbReference type="HOGENOM" id="CLU_050905_0_0_1"/>
<feature type="region of interest" description="Disordered" evidence="1">
    <location>
        <begin position="131"/>
        <end position="169"/>
    </location>
</feature>
<dbReference type="PROSITE" id="PS51257">
    <property type="entry name" value="PROKAR_LIPOPROTEIN"/>
    <property type="match status" value="1"/>
</dbReference>
<gene>
    <name evidence="3" type="ORF">MYCTH_107095</name>
</gene>
<feature type="compositionally biased region" description="Polar residues" evidence="1">
    <location>
        <begin position="218"/>
        <end position="227"/>
    </location>
</feature>
<protein>
    <submittedName>
        <fullName evidence="3">Uncharacterized protein</fullName>
    </submittedName>
</protein>
<keyword evidence="2" id="KW-1133">Transmembrane helix</keyword>
<keyword evidence="2" id="KW-0812">Transmembrane</keyword>
<sequence length="425" mass="44926">MTLAGMRVLPRDGEAGSAPLTTGAIAGIACGAGALFLGATSLFIVYFRRQRRYAREDYSDSDSFDDTMPRRAMAPVVTYTMDYKIDNPQHHEGSSYIYSPEQASYILSPQSTSDAASAMPTHPAYIPRALVRGSSTPSNRSVSTTSPPPPFLSLSPPYPPSISHSSKIQPDDSMIGAYLAAAAQAGPQAQSQDSPPEESDAASSSSGPAIRPAPPRSVSPTDGSSSDHNNHQQQQQQQQFPLPNGLQPLPARRKPRAYTPPRLNLAEGTAQNRSRRERPLLGKEHATISGPLAFPQFSHPPIGPPPPPAVPPAAAAASRSGWRREEVAADIWDGEGEEQWHSHASPPGDGRRTFRSRIALAGGGGGGSGSGSGSGSNSGRGRGRGRGNGNGKKKHGRKKSDRGSGGYGSNRHYTEVEIGRGSDIW</sequence>
<feature type="compositionally biased region" description="Basic and acidic residues" evidence="1">
    <location>
        <begin position="412"/>
        <end position="425"/>
    </location>
</feature>
<evidence type="ECO:0000256" key="1">
    <source>
        <dbReference type="SAM" id="MobiDB-lite"/>
    </source>
</evidence>
<feature type="compositionally biased region" description="Basic and acidic residues" evidence="1">
    <location>
        <begin position="277"/>
        <end position="286"/>
    </location>
</feature>
<dbReference type="VEuPathDB" id="FungiDB:MYCTH_107095"/>
<dbReference type="Proteomes" id="UP000007322">
    <property type="component" value="Chromosome 2"/>
</dbReference>
<dbReference type="EMBL" id="CP003003">
    <property type="protein sequence ID" value="AEO56131.1"/>
    <property type="molecule type" value="Genomic_DNA"/>
</dbReference>
<feature type="region of interest" description="Disordered" evidence="1">
    <location>
        <begin position="182"/>
        <end position="425"/>
    </location>
</feature>
<feature type="compositionally biased region" description="Pro residues" evidence="1">
    <location>
        <begin position="301"/>
        <end position="311"/>
    </location>
</feature>
<feature type="transmembrane region" description="Helical" evidence="2">
    <location>
        <begin position="20"/>
        <end position="47"/>
    </location>
</feature>
<evidence type="ECO:0000313" key="3">
    <source>
        <dbReference type="EMBL" id="AEO56131.1"/>
    </source>
</evidence>
<proteinExistence type="predicted"/>
<evidence type="ECO:0000256" key="2">
    <source>
        <dbReference type="SAM" id="Phobius"/>
    </source>
</evidence>
<feature type="compositionally biased region" description="Basic residues" evidence="1">
    <location>
        <begin position="381"/>
        <end position="400"/>
    </location>
</feature>
<evidence type="ECO:0000313" key="4">
    <source>
        <dbReference type="Proteomes" id="UP000007322"/>
    </source>
</evidence>
<keyword evidence="2" id="KW-0472">Membrane</keyword>
<dbReference type="OrthoDB" id="5426678at2759"/>
<feature type="compositionally biased region" description="Pro residues" evidence="1">
    <location>
        <begin position="146"/>
        <end position="160"/>
    </location>
</feature>
<dbReference type="AlphaFoldDB" id="G2Q7X4"/>
<feature type="compositionally biased region" description="Gly residues" evidence="1">
    <location>
        <begin position="361"/>
        <end position="380"/>
    </location>
</feature>
<feature type="compositionally biased region" description="Low complexity" evidence="1">
    <location>
        <begin position="182"/>
        <end position="194"/>
    </location>
</feature>
<keyword evidence="4" id="KW-1185">Reference proteome</keyword>
<feature type="compositionally biased region" description="Low complexity" evidence="1">
    <location>
        <begin position="134"/>
        <end position="145"/>
    </location>
</feature>
<organism evidence="3 4">
    <name type="scientific">Thermothelomyces thermophilus (strain ATCC 42464 / BCRC 31852 / DSM 1799)</name>
    <name type="common">Sporotrichum thermophile</name>
    <dbReference type="NCBI Taxonomy" id="573729"/>
    <lineage>
        <taxon>Eukaryota</taxon>
        <taxon>Fungi</taxon>
        <taxon>Dikarya</taxon>
        <taxon>Ascomycota</taxon>
        <taxon>Pezizomycotina</taxon>
        <taxon>Sordariomycetes</taxon>
        <taxon>Sordariomycetidae</taxon>
        <taxon>Sordariales</taxon>
        <taxon>Chaetomiaceae</taxon>
        <taxon>Thermothelomyces</taxon>
    </lineage>
</organism>
<dbReference type="KEGG" id="mtm:MYCTH_107095"/>